<name>A0A559IZM9_9BACL</name>
<organism evidence="2 3">
    <name type="scientific">Paenibacillus agilis</name>
    <dbReference type="NCBI Taxonomy" id="3020863"/>
    <lineage>
        <taxon>Bacteria</taxon>
        <taxon>Bacillati</taxon>
        <taxon>Bacillota</taxon>
        <taxon>Bacilli</taxon>
        <taxon>Bacillales</taxon>
        <taxon>Paenibacillaceae</taxon>
        <taxon>Paenibacillus</taxon>
    </lineage>
</organism>
<dbReference type="Pfam" id="PF12571">
    <property type="entry name" value="Phage_tail_fib"/>
    <property type="match status" value="1"/>
</dbReference>
<protein>
    <recommendedName>
        <fullName evidence="1">Phage tail fibre protein N-terminal domain-containing protein</fullName>
    </recommendedName>
</protein>
<gene>
    <name evidence="2" type="ORF">FPZ44_08280</name>
</gene>
<evidence type="ECO:0000259" key="1">
    <source>
        <dbReference type="Pfam" id="PF12571"/>
    </source>
</evidence>
<dbReference type="AlphaFoldDB" id="A0A559IZM9"/>
<dbReference type="EMBL" id="VNJK01000001">
    <property type="protein sequence ID" value="TVX93057.1"/>
    <property type="molecule type" value="Genomic_DNA"/>
</dbReference>
<proteinExistence type="predicted"/>
<dbReference type="InterPro" id="IPR022225">
    <property type="entry name" value="Phage_tail_fibre_N"/>
</dbReference>
<dbReference type="OrthoDB" id="1624444at2"/>
<accession>A0A559IZM9</accession>
<dbReference type="Proteomes" id="UP000318102">
    <property type="component" value="Unassembled WGS sequence"/>
</dbReference>
<evidence type="ECO:0000313" key="3">
    <source>
        <dbReference type="Proteomes" id="UP000318102"/>
    </source>
</evidence>
<keyword evidence="3" id="KW-1185">Reference proteome</keyword>
<reference evidence="2 3" key="1">
    <citation type="submission" date="2019-07" db="EMBL/GenBank/DDBJ databases">
        <authorList>
            <person name="Kim J."/>
        </authorList>
    </citation>
    <scope>NUCLEOTIDE SEQUENCE [LARGE SCALE GENOMIC DNA]</scope>
    <source>
        <strain evidence="2 3">N4</strain>
    </source>
</reference>
<sequence length="503" mass="53655">MAGFGGLQFTAKGLNLLAKAQTGVQLKFTRVAIGDGQLANGQTIPTLNALISEKKSLPVIKLIMQSQGKAVVGANLSNQDVTVGFFFRELGIFATDPQEGEILYCYGNAGVNAEFIPPRGGADIIEKAIDTGVIVDQATNITATIDNSLVWATHTELATKVDKVPGRQLSTEDYTTAEKLKLAGVAASANNYTHPPTHPATIITVSDADFPGETTLMGVLRGLKSLANSIKQKVAVAIGAPAGANDTGDQLAKVINDAKALGARNLIDKNVSASATESITALFGKIANVVRGSGNAQVHDVLQDKTFTNDSGVPQVGTFPDFRAGGLWSPLSYRVEEGYKIYVQPRAGAYSTNGEFTIDAPNLKAQHVRAGIEVLKGVKGTLQPGRRTARVERRILTRSEIVPEDGFVWAEFTAAEVPFVPSLVITELNGYFGGSTGDIINLNLLNNRNTNYLSNYGRTIFETSISIPFGTNPGRVYIKLYGPAIFTPGNAWGERAVNMTFYE</sequence>
<feature type="domain" description="Phage tail fibre protein N-terminal" evidence="1">
    <location>
        <begin position="9"/>
        <end position="154"/>
    </location>
</feature>
<evidence type="ECO:0000313" key="2">
    <source>
        <dbReference type="EMBL" id="TVX93057.1"/>
    </source>
</evidence>
<dbReference type="RefSeq" id="WP_144989168.1">
    <property type="nucleotide sequence ID" value="NZ_VNJK01000001.1"/>
</dbReference>
<comment type="caution">
    <text evidence="2">The sequence shown here is derived from an EMBL/GenBank/DDBJ whole genome shotgun (WGS) entry which is preliminary data.</text>
</comment>